<dbReference type="EMBL" id="CP034550">
    <property type="protein sequence ID" value="QFZ24492.1"/>
    <property type="molecule type" value="Genomic_DNA"/>
</dbReference>
<dbReference type="GO" id="GO:0008610">
    <property type="term" value="P:lipid biosynthetic process"/>
    <property type="evidence" value="ECO:0007669"/>
    <property type="project" value="InterPro"/>
</dbReference>
<dbReference type="Proteomes" id="UP000325787">
    <property type="component" value="Chromosome"/>
</dbReference>
<name>A0A5Q0HFU9_SACSY</name>
<dbReference type="PANTHER" id="PTHR21624:SF1">
    <property type="entry name" value="ALKYLGLYCEROL MONOOXYGENASE"/>
    <property type="match status" value="1"/>
</dbReference>
<keyword evidence="6 7" id="KW-0472">Membrane</keyword>
<keyword evidence="2 7" id="KW-0812">Transmembrane</keyword>
<accession>A0A5Q0HFU9</accession>
<evidence type="ECO:0000256" key="5">
    <source>
        <dbReference type="ARBA" id="ARBA00023098"/>
    </source>
</evidence>
<evidence type="ECO:0000256" key="1">
    <source>
        <dbReference type="ARBA" id="ARBA00004127"/>
    </source>
</evidence>
<dbReference type="InterPro" id="IPR006694">
    <property type="entry name" value="Fatty_acid_hydroxylase"/>
</dbReference>
<evidence type="ECO:0000256" key="6">
    <source>
        <dbReference type="ARBA" id="ARBA00023136"/>
    </source>
</evidence>
<evidence type="ECO:0000256" key="7">
    <source>
        <dbReference type="SAM" id="Phobius"/>
    </source>
</evidence>
<feature type="transmembrane region" description="Helical" evidence="7">
    <location>
        <begin position="98"/>
        <end position="118"/>
    </location>
</feature>
<gene>
    <name evidence="9" type="ORF">EKG83_25500</name>
</gene>
<evidence type="ECO:0000256" key="3">
    <source>
        <dbReference type="ARBA" id="ARBA00022989"/>
    </source>
</evidence>
<keyword evidence="3 7" id="KW-1133">Transmembrane helix</keyword>
<dbReference type="InterPro" id="IPR051689">
    <property type="entry name" value="Sterol_desaturase/TMEM195"/>
</dbReference>
<dbReference type="GO" id="GO:0012505">
    <property type="term" value="C:endomembrane system"/>
    <property type="evidence" value="ECO:0007669"/>
    <property type="project" value="UniProtKB-SubCell"/>
</dbReference>
<feature type="transmembrane region" description="Helical" evidence="7">
    <location>
        <begin position="67"/>
        <end position="92"/>
    </location>
</feature>
<proteinExistence type="predicted"/>
<dbReference type="GO" id="GO:0016020">
    <property type="term" value="C:membrane"/>
    <property type="evidence" value="ECO:0007669"/>
    <property type="project" value="GOC"/>
</dbReference>
<evidence type="ECO:0000256" key="2">
    <source>
        <dbReference type="ARBA" id="ARBA00022692"/>
    </source>
</evidence>
<dbReference type="PANTHER" id="PTHR21624">
    <property type="entry name" value="STEROL DESATURASE-RELATED PROTEIN"/>
    <property type="match status" value="1"/>
</dbReference>
<organism evidence="9 10">
    <name type="scientific">Saccharothrix syringae</name>
    <name type="common">Nocardiopsis syringae</name>
    <dbReference type="NCBI Taxonomy" id="103733"/>
    <lineage>
        <taxon>Bacteria</taxon>
        <taxon>Bacillati</taxon>
        <taxon>Actinomycetota</taxon>
        <taxon>Actinomycetes</taxon>
        <taxon>Pseudonocardiales</taxon>
        <taxon>Pseudonocardiaceae</taxon>
        <taxon>Saccharothrix</taxon>
    </lineage>
</organism>
<evidence type="ECO:0000256" key="4">
    <source>
        <dbReference type="ARBA" id="ARBA00023002"/>
    </source>
</evidence>
<dbReference type="AlphaFoldDB" id="A0A5Q0HFU9"/>
<keyword evidence="5" id="KW-0443">Lipid metabolism</keyword>
<keyword evidence="4" id="KW-0560">Oxidoreductase</keyword>
<dbReference type="GO" id="GO:0050479">
    <property type="term" value="F:glyceryl-ether monooxygenase activity"/>
    <property type="evidence" value="ECO:0007669"/>
    <property type="project" value="TreeGrafter"/>
</dbReference>
<feature type="transmembrane region" description="Helical" evidence="7">
    <location>
        <begin position="30"/>
        <end position="46"/>
    </location>
</feature>
<dbReference type="GO" id="GO:0005506">
    <property type="term" value="F:iron ion binding"/>
    <property type="evidence" value="ECO:0007669"/>
    <property type="project" value="InterPro"/>
</dbReference>
<feature type="domain" description="Fatty acid hydroxylase" evidence="8">
    <location>
        <begin position="106"/>
        <end position="236"/>
    </location>
</feature>
<dbReference type="KEGG" id="ssyi:EKG83_25500"/>
<evidence type="ECO:0000313" key="9">
    <source>
        <dbReference type="EMBL" id="QFZ24492.1"/>
    </source>
</evidence>
<comment type="subcellular location">
    <subcellularLocation>
        <location evidence="1">Endomembrane system</location>
        <topology evidence="1">Multi-pass membrane protein</topology>
    </subcellularLocation>
</comment>
<dbReference type="OrthoDB" id="9770329at2"/>
<evidence type="ECO:0000259" key="8">
    <source>
        <dbReference type="Pfam" id="PF04116"/>
    </source>
</evidence>
<reference evidence="10" key="1">
    <citation type="journal article" date="2021" name="Curr. Microbiol.">
        <title>Complete genome of nocamycin-producing strain Saccharothrix syringae NRRL B-16468 reveals the biosynthetic potential for secondary metabolites.</title>
        <authorList>
            <person name="Mo X."/>
            <person name="Yang S."/>
        </authorList>
    </citation>
    <scope>NUCLEOTIDE SEQUENCE [LARGE SCALE GENOMIC DNA]</scope>
    <source>
        <strain evidence="10">ATCC 51364 / DSM 43886 / JCM 6844 / KCTC 9398 / NBRC 14523 / NRRL B-16468 / INA 2240</strain>
    </source>
</reference>
<evidence type="ECO:0000313" key="10">
    <source>
        <dbReference type="Proteomes" id="UP000325787"/>
    </source>
</evidence>
<keyword evidence="10" id="KW-1185">Reference proteome</keyword>
<dbReference type="GO" id="GO:0006643">
    <property type="term" value="P:membrane lipid metabolic process"/>
    <property type="evidence" value="ECO:0007669"/>
    <property type="project" value="TreeGrafter"/>
</dbReference>
<sequence length="288" mass="32351">MLRRAAYPVLLLLVAATGAAVVLLGWDPSLVSPLFLVGVIGYFAVLERIIPHNPDWHPDAKEWGWYGAYFILTAVGAAIAQFFVTLLIGVVAPLEPTWPMWAEVPAALLLGSLGSYTMHRLGHTNKFLWRFHGVHHVPDKVNVANNGVNHVFDIIIAQGVVQLSLALAGFSADSVLVVGMFVTAQGYFTHANVEVRIGWLNHLLASPEQHRLHHSNNPQEAGHYGSDLAIWDHLFRSYTWRPGRIPRGIGLFDPMSFPRTESFFYSFLHPFRPRRRDQLRDRRSKSLP</sequence>
<protein>
    <submittedName>
        <fullName evidence="9">C4-dicarboxylate ABC transporter</fullName>
    </submittedName>
</protein>
<dbReference type="Pfam" id="PF04116">
    <property type="entry name" value="FA_hydroxylase"/>
    <property type="match status" value="1"/>
</dbReference>